<dbReference type="AlphaFoldDB" id="A0A0F9N022"/>
<name>A0A0F9N022_9ZZZZ</name>
<proteinExistence type="predicted"/>
<reference evidence="2" key="1">
    <citation type="journal article" date="2015" name="Nature">
        <title>Complex archaea that bridge the gap between prokaryotes and eukaryotes.</title>
        <authorList>
            <person name="Spang A."/>
            <person name="Saw J.H."/>
            <person name="Jorgensen S.L."/>
            <person name="Zaremba-Niedzwiedzka K."/>
            <person name="Martijn J."/>
            <person name="Lind A.E."/>
            <person name="van Eijk R."/>
            <person name="Schleper C."/>
            <person name="Guy L."/>
            <person name="Ettema T.J."/>
        </authorList>
    </citation>
    <scope>NUCLEOTIDE SEQUENCE</scope>
</reference>
<gene>
    <name evidence="2" type="ORF">LCGC14_1012170</name>
</gene>
<organism evidence="2">
    <name type="scientific">marine sediment metagenome</name>
    <dbReference type="NCBI Taxonomy" id="412755"/>
    <lineage>
        <taxon>unclassified sequences</taxon>
        <taxon>metagenomes</taxon>
        <taxon>ecological metagenomes</taxon>
    </lineage>
</organism>
<dbReference type="Gene3D" id="3.40.630.30">
    <property type="match status" value="1"/>
</dbReference>
<comment type="caution">
    <text evidence="2">The sequence shown here is derived from an EMBL/GenBank/DDBJ whole genome shotgun (WGS) entry which is preliminary data.</text>
</comment>
<dbReference type="InterPro" id="IPR000182">
    <property type="entry name" value="GNAT_dom"/>
</dbReference>
<sequence length="119" mass="13541">MEDARLLFSWRNDPLTRRMSINSDTVDWDTHRSWLERRLGRADPLLHIAEIEGHCVGTFRIDGDEISYTVAPDFRGKGIALKMLILARQMFGPKLARIARDNVPSARAAEKAGHTVAWL</sequence>
<evidence type="ECO:0000313" key="2">
    <source>
        <dbReference type="EMBL" id="KKN12860.1"/>
    </source>
</evidence>
<dbReference type="Pfam" id="PF13302">
    <property type="entry name" value="Acetyltransf_3"/>
    <property type="match status" value="1"/>
</dbReference>
<dbReference type="EMBL" id="LAZR01003984">
    <property type="protein sequence ID" value="KKN12860.1"/>
    <property type="molecule type" value="Genomic_DNA"/>
</dbReference>
<accession>A0A0F9N022</accession>
<feature type="domain" description="N-acetyltransferase" evidence="1">
    <location>
        <begin position="1"/>
        <end position="119"/>
    </location>
</feature>
<dbReference type="PROSITE" id="PS51186">
    <property type="entry name" value="GNAT"/>
    <property type="match status" value="1"/>
</dbReference>
<dbReference type="InterPro" id="IPR016181">
    <property type="entry name" value="Acyl_CoA_acyltransferase"/>
</dbReference>
<evidence type="ECO:0000259" key="1">
    <source>
        <dbReference type="PROSITE" id="PS51186"/>
    </source>
</evidence>
<dbReference type="GO" id="GO:0016747">
    <property type="term" value="F:acyltransferase activity, transferring groups other than amino-acyl groups"/>
    <property type="evidence" value="ECO:0007669"/>
    <property type="project" value="InterPro"/>
</dbReference>
<protein>
    <recommendedName>
        <fullName evidence="1">N-acetyltransferase domain-containing protein</fullName>
    </recommendedName>
</protein>
<dbReference type="SUPFAM" id="SSF55729">
    <property type="entry name" value="Acyl-CoA N-acyltransferases (Nat)"/>
    <property type="match status" value="1"/>
</dbReference>